<dbReference type="PANTHER" id="PTHR28208">
    <property type="entry name" value="PHOSPHATIDATE PHOSPHATASE APP1"/>
    <property type="match status" value="1"/>
</dbReference>
<reference evidence="2 3" key="1">
    <citation type="journal article" date="2019" name="Int. J. Syst. Evol. Microbiol.">
        <title>The Global Catalogue of Microorganisms (GCM) 10K type strain sequencing project: providing services to taxonomists for standard genome sequencing and annotation.</title>
        <authorList>
            <consortium name="The Broad Institute Genomics Platform"/>
            <consortium name="The Broad Institute Genome Sequencing Center for Infectious Disease"/>
            <person name="Wu L."/>
            <person name="Ma J."/>
        </authorList>
    </citation>
    <scope>NUCLEOTIDE SEQUENCE [LARGE SCALE GENOMIC DNA]</scope>
    <source>
        <strain evidence="2 3">JCM 14326</strain>
    </source>
</reference>
<proteinExistence type="predicted"/>
<name>A0ABN2NIY0_9MICO</name>
<gene>
    <name evidence="2" type="ORF">GCM10009751_31070</name>
</gene>
<dbReference type="InterPro" id="IPR019236">
    <property type="entry name" value="APP1_cat"/>
</dbReference>
<comment type="caution">
    <text evidence="2">The sequence shown here is derived from an EMBL/GenBank/DDBJ whole genome shotgun (WGS) entry which is preliminary data.</text>
</comment>
<sequence length="373" mass="39726">MTEATTTRHPSQRPHFAAWFEDRLVAAQSSLLRRAGWRPRVEPFIGYGAVGPGVPNRVRVLARVVLAPPHRGPATAGLPEPVPDRRGFRSYLTAQAPREAVRIRFAGTAVDVVADRGGYIDVDLDLPDGVALAPGAHEATLAPAGVPGAAVAAPVLLVDAATPLGVVSDIDDTTMVTAVPRLFLAAWNTFVRHTSARRAVEGMPELYRRLAAAHPGAPFFYVSTGAWNTARTLRAFLARHGYPAGPLLLTDWGPTNTGWFRSGPHHKDACLARLMREFPRTRWLLVGDDGQHDPEIYARATRRRPGRVAAVAIRELTTAQQVLASGATTPAATRAQGDRASGEVPYVGAGDGFALADGLAARAPEVLPGDEAG</sequence>
<dbReference type="Pfam" id="PF09949">
    <property type="entry name" value="APP1_cat"/>
    <property type="match status" value="1"/>
</dbReference>
<dbReference type="Proteomes" id="UP001501094">
    <property type="component" value="Unassembled WGS sequence"/>
</dbReference>
<evidence type="ECO:0000313" key="3">
    <source>
        <dbReference type="Proteomes" id="UP001501094"/>
    </source>
</evidence>
<evidence type="ECO:0000313" key="2">
    <source>
        <dbReference type="EMBL" id="GAA1869940.1"/>
    </source>
</evidence>
<dbReference type="PANTHER" id="PTHR28208:SF3">
    <property type="entry name" value="PHOSPHATIDATE PHOSPHATASE APP1"/>
    <property type="match status" value="1"/>
</dbReference>
<feature type="domain" description="Phosphatidate phosphatase APP1 catalytic" evidence="1">
    <location>
        <begin position="165"/>
        <end position="315"/>
    </location>
</feature>
<dbReference type="RefSeq" id="WP_344104598.1">
    <property type="nucleotide sequence ID" value="NZ_BAAANL010000006.1"/>
</dbReference>
<dbReference type="EMBL" id="BAAANL010000006">
    <property type="protein sequence ID" value="GAA1869940.1"/>
    <property type="molecule type" value="Genomic_DNA"/>
</dbReference>
<evidence type="ECO:0000259" key="1">
    <source>
        <dbReference type="Pfam" id="PF09949"/>
    </source>
</evidence>
<accession>A0ABN2NIY0</accession>
<keyword evidence="3" id="KW-1185">Reference proteome</keyword>
<dbReference type="InterPro" id="IPR052935">
    <property type="entry name" value="Mg2+_PAP"/>
</dbReference>
<organism evidence="2 3">
    <name type="scientific">Myceligenerans crystallogenes</name>
    <dbReference type="NCBI Taxonomy" id="316335"/>
    <lineage>
        <taxon>Bacteria</taxon>
        <taxon>Bacillati</taxon>
        <taxon>Actinomycetota</taxon>
        <taxon>Actinomycetes</taxon>
        <taxon>Micrococcales</taxon>
        <taxon>Promicromonosporaceae</taxon>
        <taxon>Myceligenerans</taxon>
    </lineage>
</organism>
<protein>
    <submittedName>
        <fullName evidence="2">DUF2183 domain-containing protein</fullName>
    </submittedName>
</protein>